<dbReference type="Gene3D" id="1.10.10.10">
    <property type="entry name" value="Winged helix-like DNA-binding domain superfamily/Winged helix DNA-binding domain"/>
    <property type="match status" value="1"/>
</dbReference>
<dbReference type="AlphaFoldDB" id="A0AAP3E1U6"/>
<dbReference type="InterPro" id="IPR036390">
    <property type="entry name" value="WH_DNA-bd_sf"/>
</dbReference>
<dbReference type="EMBL" id="JAOPKA010000005">
    <property type="protein sequence ID" value="MCU4741710.1"/>
    <property type="molecule type" value="Genomic_DNA"/>
</dbReference>
<gene>
    <name evidence="1" type="ORF">OB960_09910</name>
</gene>
<dbReference type="RefSeq" id="WP_338003543.1">
    <property type="nucleotide sequence ID" value="NZ_JAOPKA010000005.1"/>
</dbReference>
<reference evidence="1" key="1">
    <citation type="submission" date="2022-09" db="EMBL/GenBank/DDBJ databases">
        <title>Enrichment on poylsaccharides allowed isolation of novel metabolic and taxonomic groups of Haloarchaea.</title>
        <authorList>
            <person name="Sorokin D.Y."/>
            <person name="Elcheninov A.G."/>
            <person name="Khizhniak T.V."/>
            <person name="Kolganova T.V."/>
            <person name="Kublanov I.V."/>
        </authorList>
    </citation>
    <scope>NUCLEOTIDE SEQUENCE</scope>
    <source>
        <strain evidence="1">AArc-xg1-1</strain>
    </source>
</reference>
<sequence>MPEQGRKSDGEFDSKITDEDVLAVLEAAETPVLTTSLVAEELPVTSKAVYYRLRRLHEEGRVGQMKVGARGVVWWVAGTSE</sequence>
<organism evidence="1 2">
    <name type="scientific">Natronoglomus mannanivorans</name>
    <dbReference type="NCBI Taxonomy" id="2979990"/>
    <lineage>
        <taxon>Archaea</taxon>
        <taxon>Methanobacteriati</taxon>
        <taxon>Methanobacteriota</taxon>
        <taxon>Stenosarchaea group</taxon>
        <taxon>Halobacteria</taxon>
        <taxon>Halobacteriales</taxon>
        <taxon>Natrialbaceae</taxon>
        <taxon>Natronoglomus</taxon>
    </lineage>
</organism>
<dbReference type="InterPro" id="IPR036388">
    <property type="entry name" value="WH-like_DNA-bd_sf"/>
</dbReference>
<name>A0AAP3E1U6_9EURY</name>
<proteinExistence type="predicted"/>
<protein>
    <submittedName>
        <fullName evidence="1">Winged helix-turn-helix domain-containing protein</fullName>
    </submittedName>
</protein>
<dbReference type="Proteomes" id="UP001321018">
    <property type="component" value="Unassembled WGS sequence"/>
</dbReference>
<evidence type="ECO:0000313" key="2">
    <source>
        <dbReference type="Proteomes" id="UP001321018"/>
    </source>
</evidence>
<comment type="caution">
    <text evidence="1">The sequence shown here is derived from an EMBL/GenBank/DDBJ whole genome shotgun (WGS) entry which is preliminary data.</text>
</comment>
<accession>A0AAP3E1U6</accession>
<dbReference type="SUPFAM" id="SSF46785">
    <property type="entry name" value="Winged helix' DNA-binding domain"/>
    <property type="match status" value="1"/>
</dbReference>
<evidence type="ECO:0000313" key="1">
    <source>
        <dbReference type="EMBL" id="MCU4741710.1"/>
    </source>
</evidence>